<protein>
    <submittedName>
        <fullName evidence="3">Uncharacterized protein</fullName>
    </submittedName>
</protein>
<feature type="compositionally biased region" description="Polar residues" evidence="1">
    <location>
        <begin position="97"/>
        <end position="122"/>
    </location>
</feature>
<feature type="compositionally biased region" description="Low complexity" evidence="1">
    <location>
        <begin position="238"/>
        <end position="248"/>
    </location>
</feature>
<accession>A0A9P6CWC0</accession>
<keyword evidence="2" id="KW-0472">Membrane</keyword>
<proteinExistence type="predicted"/>
<feature type="compositionally biased region" description="Low complexity" evidence="1">
    <location>
        <begin position="41"/>
        <end position="75"/>
    </location>
</feature>
<feature type="region of interest" description="Disordered" evidence="1">
    <location>
        <begin position="1"/>
        <end position="169"/>
    </location>
</feature>
<name>A0A9P6CWC0_9AGAR</name>
<evidence type="ECO:0000313" key="3">
    <source>
        <dbReference type="EMBL" id="KAF9475074.1"/>
    </source>
</evidence>
<gene>
    <name evidence="3" type="ORF">BDN70DRAFT_936159</name>
</gene>
<feature type="region of interest" description="Disordered" evidence="1">
    <location>
        <begin position="295"/>
        <end position="449"/>
    </location>
</feature>
<feature type="compositionally biased region" description="Low complexity" evidence="1">
    <location>
        <begin position="136"/>
        <end position="153"/>
    </location>
</feature>
<evidence type="ECO:0000313" key="4">
    <source>
        <dbReference type="Proteomes" id="UP000807469"/>
    </source>
</evidence>
<keyword evidence="4" id="KW-1185">Reference proteome</keyword>
<sequence length="449" mass="46058">MVTSSLTSSTSIPLSSSNKTHSRPPLGGNAGFGGTTGGANDGATPPTTTSSTTTSSPAHSTTPPLTTSPTPFPVTQVLSGADGNRSGNAANAGFDSTVGNSAPSAPNSALTISFPSSTSSAGNVKVDGPAKLTSPTISQGDSSISTTSLSSVTPQISASTIPTSSGPHRDLSSGIIAGIISVSILCLLVIGVCIHRRRKTVPIEEGAPESKDGGGAEIASGVTTHSQFKESALVFTDPNSSTSTSYAPTPTPSLPRSPGWLGDSNSDISQLSLPPPPPMVEIEDHPRAVPTLILDTSRYRRSHQPSPIDSRLSTITSTGQSGDSHRVSRSRRLYDDGSSPSFGAARSWSPSEAFCSSKPPVSFHSSGSSSRTSSRASFHVPPSPTNLRVPSSPTYSRSPPSPRTPPRTQVFIPPIPPLPKSPPPPVPDSYSGSYANPFVDRNPFDDPAG</sequence>
<feature type="compositionally biased region" description="Gly residues" evidence="1">
    <location>
        <begin position="28"/>
        <end position="40"/>
    </location>
</feature>
<comment type="caution">
    <text evidence="3">The sequence shown here is derived from an EMBL/GenBank/DDBJ whole genome shotgun (WGS) entry which is preliminary data.</text>
</comment>
<reference evidence="3" key="1">
    <citation type="submission" date="2020-11" db="EMBL/GenBank/DDBJ databases">
        <authorList>
            <consortium name="DOE Joint Genome Institute"/>
            <person name="Ahrendt S."/>
            <person name="Riley R."/>
            <person name="Andreopoulos W."/>
            <person name="Labutti K."/>
            <person name="Pangilinan J."/>
            <person name="Ruiz-Duenas F.J."/>
            <person name="Barrasa J.M."/>
            <person name="Sanchez-Garcia M."/>
            <person name="Camarero S."/>
            <person name="Miyauchi S."/>
            <person name="Serrano A."/>
            <person name="Linde D."/>
            <person name="Babiker R."/>
            <person name="Drula E."/>
            <person name="Ayuso-Fernandez I."/>
            <person name="Pacheco R."/>
            <person name="Padilla G."/>
            <person name="Ferreira P."/>
            <person name="Barriuso J."/>
            <person name="Kellner H."/>
            <person name="Castanera R."/>
            <person name="Alfaro M."/>
            <person name="Ramirez L."/>
            <person name="Pisabarro A.G."/>
            <person name="Kuo A."/>
            <person name="Tritt A."/>
            <person name="Lipzen A."/>
            <person name="He G."/>
            <person name="Yan M."/>
            <person name="Ng V."/>
            <person name="Cullen D."/>
            <person name="Martin F."/>
            <person name="Rosso M.-N."/>
            <person name="Henrissat B."/>
            <person name="Hibbett D."/>
            <person name="Martinez A.T."/>
            <person name="Grigoriev I.V."/>
        </authorList>
    </citation>
    <scope>NUCLEOTIDE SEQUENCE</scope>
    <source>
        <strain evidence="3">CIRM-BRFM 674</strain>
    </source>
</reference>
<dbReference type="AlphaFoldDB" id="A0A9P6CWC0"/>
<keyword evidence="2" id="KW-0812">Transmembrane</keyword>
<organism evidence="3 4">
    <name type="scientific">Pholiota conissans</name>
    <dbReference type="NCBI Taxonomy" id="109636"/>
    <lineage>
        <taxon>Eukaryota</taxon>
        <taxon>Fungi</taxon>
        <taxon>Dikarya</taxon>
        <taxon>Basidiomycota</taxon>
        <taxon>Agaricomycotina</taxon>
        <taxon>Agaricomycetes</taxon>
        <taxon>Agaricomycetidae</taxon>
        <taxon>Agaricales</taxon>
        <taxon>Agaricineae</taxon>
        <taxon>Strophariaceae</taxon>
        <taxon>Pholiota</taxon>
    </lineage>
</organism>
<keyword evidence="2" id="KW-1133">Transmembrane helix</keyword>
<feature type="compositionally biased region" description="Polar residues" evidence="1">
    <location>
        <begin position="154"/>
        <end position="166"/>
    </location>
</feature>
<evidence type="ECO:0000256" key="2">
    <source>
        <dbReference type="SAM" id="Phobius"/>
    </source>
</evidence>
<feature type="compositionally biased region" description="Polar residues" evidence="1">
    <location>
        <begin position="263"/>
        <end position="272"/>
    </location>
</feature>
<dbReference type="OrthoDB" id="3128524at2759"/>
<feature type="transmembrane region" description="Helical" evidence="2">
    <location>
        <begin position="171"/>
        <end position="194"/>
    </location>
</feature>
<dbReference type="Proteomes" id="UP000807469">
    <property type="component" value="Unassembled WGS sequence"/>
</dbReference>
<evidence type="ECO:0000256" key="1">
    <source>
        <dbReference type="SAM" id="MobiDB-lite"/>
    </source>
</evidence>
<feature type="compositionally biased region" description="Low complexity" evidence="1">
    <location>
        <begin position="1"/>
        <end position="17"/>
    </location>
</feature>
<feature type="region of interest" description="Disordered" evidence="1">
    <location>
        <begin position="235"/>
        <end position="283"/>
    </location>
</feature>
<feature type="compositionally biased region" description="Pro residues" evidence="1">
    <location>
        <begin position="413"/>
        <end position="427"/>
    </location>
</feature>
<feature type="compositionally biased region" description="Polar residues" evidence="1">
    <location>
        <begin position="304"/>
        <end position="322"/>
    </location>
</feature>
<dbReference type="EMBL" id="MU155348">
    <property type="protein sequence ID" value="KAF9475074.1"/>
    <property type="molecule type" value="Genomic_DNA"/>
</dbReference>
<feature type="compositionally biased region" description="Low complexity" evidence="1">
    <location>
        <begin position="356"/>
        <end position="380"/>
    </location>
</feature>